<dbReference type="AlphaFoldDB" id="A0A9R1VBQ2"/>
<keyword evidence="3" id="KW-1185">Reference proteome</keyword>
<evidence type="ECO:0000313" key="2">
    <source>
        <dbReference type="EMBL" id="KAJ0201863.1"/>
    </source>
</evidence>
<proteinExistence type="predicted"/>
<dbReference type="EMBL" id="NBSK02000006">
    <property type="protein sequence ID" value="KAJ0201863.1"/>
    <property type="molecule type" value="Genomic_DNA"/>
</dbReference>
<gene>
    <name evidence="2" type="ORF">LSAT_V11C600306880</name>
</gene>
<name>A0A9R1VBQ2_LACSA</name>
<accession>A0A9R1VBQ2</accession>
<evidence type="ECO:0000259" key="1">
    <source>
        <dbReference type="Pfam" id="PF13966"/>
    </source>
</evidence>
<evidence type="ECO:0000313" key="3">
    <source>
        <dbReference type="Proteomes" id="UP000235145"/>
    </source>
</evidence>
<organism evidence="2 3">
    <name type="scientific">Lactuca sativa</name>
    <name type="common">Garden lettuce</name>
    <dbReference type="NCBI Taxonomy" id="4236"/>
    <lineage>
        <taxon>Eukaryota</taxon>
        <taxon>Viridiplantae</taxon>
        <taxon>Streptophyta</taxon>
        <taxon>Embryophyta</taxon>
        <taxon>Tracheophyta</taxon>
        <taxon>Spermatophyta</taxon>
        <taxon>Magnoliopsida</taxon>
        <taxon>eudicotyledons</taxon>
        <taxon>Gunneridae</taxon>
        <taxon>Pentapetalae</taxon>
        <taxon>asterids</taxon>
        <taxon>campanulids</taxon>
        <taxon>Asterales</taxon>
        <taxon>Asteraceae</taxon>
        <taxon>Cichorioideae</taxon>
        <taxon>Cichorieae</taxon>
        <taxon>Lactucinae</taxon>
        <taxon>Lactuca</taxon>
    </lineage>
</organism>
<reference evidence="2 3" key="1">
    <citation type="journal article" date="2017" name="Nat. Commun.">
        <title>Genome assembly with in vitro proximity ligation data and whole-genome triplication in lettuce.</title>
        <authorList>
            <person name="Reyes-Chin-Wo S."/>
            <person name="Wang Z."/>
            <person name="Yang X."/>
            <person name="Kozik A."/>
            <person name="Arikit S."/>
            <person name="Song C."/>
            <person name="Xia L."/>
            <person name="Froenicke L."/>
            <person name="Lavelle D.O."/>
            <person name="Truco M.J."/>
            <person name="Xia R."/>
            <person name="Zhu S."/>
            <person name="Xu C."/>
            <person name="Xu H."/>
            <person name="Xu X."/>
            <person name="Cox K."/>
            <person name="Korf I."/>
            <person name="Meyers B.C."/>
            <person name="Michelmore R.W."/>
        </authorList>
    </citation>
    <scope>NUCLEOTIDE SEQUENCE [LARGE SCALE GENOMIC DNA]</scope>
    <source>
        <strain evidence="3">cv. Salinas</strain>
        <tissue evidence="2">Seedlings</tissue>
    </source>
</reference>
<dbReference type="InterPro" id="IPR026960">
    <property type="entry name" value="RVT-Znf"/>
</dbReference>
<comment type="caution">
    <text evidence="2">The sequence shown here is derived from an EMBL/GenBank/DDBJ whole genome shotgun (WGS) entry which is preliminary data.</text>
</comment>
<dbReference type="Proteomes" id="UP000235145">
    <property type="component" value="Unassembled WGS sequence"/>
</dbReference>
<sequence length="156" mass="18337">MVPKIPWIHDVPIKVTTFIWRGKLGRIPTNVELVRRGVQIPNTLCPQCSQQDEDVYGNGLWCDIPVPRFVTIEALISFAKKWGRCSKKRNNLISVCYGTIWLLWKSRRDQVFKNIHSTPTSVVDKVKSLVYSWLIHRRIQCHHKWVEWCICPLRCL</sequence>
<dbReference type="Pfam" id="PF13966">
    <property type="entry name" value="zf-RVT"/>
    <property type="match status" value="1"/>
</dbReference>
<feature type="domain" description="Reverse transcriptase zinc-binding" evidence="1">
    <location>
        <begin position="5"/>
        <end position="55"/>
    </location>
</feature>
<protein>
    <recommendedName>
        <fullName evidence="1">Reverse transcriptase zinc-binding domain-containing protein</fullName>
    </recommendedName>
</protein>